<reference evidence="2 3" key="1">
    <citation type="journal article" date="2015" name="Genome Biol. Evol.">
        <title>The genome of winter moth (Operophtera brumata) provides a genomic perspective on sexual dimorphism and phenology.</title>
        <authorList>
            <person name="Derks M.F."/>
            <person name="Smit S."/>
            <person name="Salis L."/>
            <person name="Schijlen E."/>
            <person name="Bossers A."/>
            <person name="Mateman C."/>
            <person name="Pijl A.S."/>
            <person name="de Ridder D."/>
            <person name="Groenen M.A."/>
            <person name="Visser M.E."/>
            <person name="Megens H.J."/>
        </authorList>
    </citation>
    <scope>NUCLEOTIDE SEQUENCE [LARGE SCALE GENOMIC DNA]</scope>
    <source>
        <strain evidence="2">WM2013NL</strain>
        <tissue evidence="2">Head and thorax</tissue>
    </source>
</reference>
<protein>
    <submittedName>
        <fullName evidence="2">Putative signal transduction protein p25</fullName>
    </submittedName>
</protein>
<organism evidence="2 3">
    <name type="scientific">Operophtera brumata</name>
    <name type="common">Winter moth</name>
    <name type="synonym">Phalaena brumata</name>
    <dbReference type="NCBI Taxonomy" id="104452"/>
    <lineage>
        <taxon>Eukaryota</taxon>
        <taxon>Metazoa</taxon>
        <taxon>Ecdysozoa</taxon>
        <taxon>Arthropoda</taxon>
        <taxon>Hexapoda</taxon>
        <taxon>Insecta</taxon>
        <taxon>Pterygota</taxon>
        <taxon>Neoptera</taxon>
        <taxon>Endopterygota</taxon>
        <taxon>Lepidoptera</taxon>
        <taxon>Glossata</taxon>
        <taxon>Ditrysia</taxon>
        <taxon>Geometroidea</taxon>
        <taxon>Geometridae</taxon>
        <taxon>Larentiinae</taxon>
        <taxon>Operophtera</taxon>
    </lineage>
</organism>
<dbReference type="AlphaFoldDB" id="A0A0L7LLH7"/>
<feature type="non-terminal residue" evidence="2">
    <location>
        <position position="74"/>
    </location>
</feature>
<dbReference type="EMBL" id="JTDY01000630">
    <property type="protein sequence ID" value="KOB76413.1"/>
    <property type="molecule type" value="Genomic_DNA"/>
</dbReference>
<evidence type="ECO:0000313" key="2">
    <source>
        <dbReference type="EMBL" id="KOB76413.1"/>
    </source>
</evidence>
<name>A0A0L7LLH7_OPEBR</name>
<accession>A0A0L7LLH7</accession>
<dbReference type="Proteomes" id="UP000037510">
    <property type="component" value="Unassembled WGS sequence"/>
</dbReference>
<dbReference type="InterPro" id="IPR011992">
    <property type="entry name" value="EF-hand-dom_pair"/>
</dbReference>
<evidence type="ECO:0000313" key="3">
    <source>
        <dbReference type="Proteomes" id="UP000037510"/>
    </source>
</evidence>
<dbReference type="SUPFAM" id="SSF47473">
    <property type="entry name" value="EF-hand"/>
    <property type="match status" value="1"/>
</dbReference>
<gene>
    <name evidence="2" type="ORF">OBRU01_05829</name>
</gene>
<feature type="region of interest" description="Disordered" evidence="1">
    <location>
        <begin position="50"/>
        <end position="74"/>
    </location>
</feature>
<comment type="caution">
    <text evidence="2">The sequence shown here is derived from an EMBL/GenBank/DDBJ whole genome shotgun (WGS) entry which is preliminary data.</text>
</comment>
<sequence length="74" mass="8400">MDNKRDGNTMTLYRSDYWMRQSKIIDDRKVTMCDTGLLWWRLRSVHVEATGPGGGGAEHDQLRHPGQRAGVCAP</sequence>
<evidence type="ECO:0000256" key="1">
    <source>
        <dbReference type="SAM" id="MobiDB-lite"/>
    </source>
</evidence>
<proteinExistence type="predicted"/>
<keyword evidence="3" id="KW-1185">Reference proteome</keyword>